<dbReference type="InterPro" id="IPR006566">
    <property type="entry name" value="FBD"/>
</dbReference>
<dbReference type="PANTHER" id="PTHR31900">
    <property type="entry name" value="F-BOX/RNI SUPERFAMILY PROTEIN-RELATED"/>
    <property type="match status" value="1"/>
</dbReference>
<comment type="caution">
    <text evidence="2">The sequence shown here is derived from an EMBL/GenBank/DDBJ whole genome shotgun (WGS) entry which is preliminary data.</text>
</comment>
<dbReference type="PANTHER" id="PTHR31900:SF34">
    <property type="entry name" value="EMB|CAB62440.1-RELATED"/>
    <property type="match status" value="1"/>
</dbReference>
<feature type="domain" description="FBD" evidence="1">
    <location>
        <begin position="362"/>
        <end position="435"/>
    </location>
</feature>
<dbReference type="InterPro" id="IPR053781">
    <property type="entry name" value="F-box_AtFBL13-like"/>
</dbReference>
<dbReference type="Gene3D" id="3.80.10.10">
    <property type="entry name" value="Ribonuclease Inhibitor"/>
    <property type="match status" value="1"/>
</dbReference>
<dbReference type="InterPro" id="IPR036047">
    <property type="entry name" value="F-box-like_dom_sf"/>
</dbReference>
<dbReference type="SUPFAM" id="SSF52058">
    <property type="entry name" value="L domain-like"/>
    <property type="match status" value="1"/>
</dbReference>
<reference evidence="2 3" key="1">
    <citation type="journal article" date="2021" name="Comput. Struct. Biotechnol. J.">
        <title>De novo genome assembly of the potent medicinal plant Rehmannia glutinosa using nanopore technology.</title>
        <authorList>
            <person name="Ma L."/>
            <person name="Dong C."/>
            <person name="Song C."/>
            <person name="Wang X."/>
            <person name="Zheng X."/>
            <person name="Niu Y."/>
            <person name="Chen S."/>
            <person name="Feng W."/>
        </authorList>
    </citation>
    <scope>NUCLEOTIDE SEQUENCE [LARGE SCALE GENOMIC DNA]</scope>
    <source>
        <strain evidence="2">DH-2019</strain>
    </source>
</reference>
<evidence type="ECO:0000313" key="3">
    <source>
        <dbReference type="Proteomes" id="UP001318860"/>
    </source>
</evidence>
<dbReference type="SUPFAM" id="SSF81383">
    <property type="entry name" value="F-box domain"/>
    <property type="match status" value="1"/>
</dbReference>
<dbReference type="InterPro" id="IPR032675">
    <property type="entry name" value="LRR_dom_sf"/>
</dbReference>
<gene>
    <name evidence="2" type="ORF">DH2020_031975</name>
</gene>
<dbReference type="InterPro" id="IPR055411">
    <property type="entry name" value="LRR_FXL15/At3g58940/PEG3-like"/>
</dbReference>
<dbReference type="Pfam" id="PF00646">
    <property type="entry name" value="F-box"/>
    <property type="match status" value="1"/>
</dbReference>
<dbReference type="Proteomes" id="UP001318860">
    <property type="component" value="Unassembled WGS sequence"/>
</dbReference>
<evidence type="ECO:0000313" key="2">
    <source>
        <dbReference type="EMBL" id="KAK6134285.1"/>
    </source>
</evidence>
<accession>A0ABR0VGK4</accession>
<evidence type="ECO:0000259" key="1">
    <source>
        <dbReference type="SMART" id="SM00579"/>
    </source>
</evidence>
<dbReference type="InterPro" id="IPR050232">
    <property type="entry name" value="FBL13/AtMIF1-like"/>
</dbReference>
<proteinExistence type="predicted"/>
<sequence length="435" mass="50687">MEKTKPCASRKRLKQNPPLVDRLSGLSDAVICQILSFLPTKLSVATSILAKRWRFLWTHVPNLYFDGENHNIINRVIMLHKVQSLTTFRLRYMDNCEDYEFETWITIAIARNVQNLDIRLDHQLMLPRCLFTCKTLVNLTLFNCVGIPSSGSVSLPSLKKLDFYFVRYQVDKVLPRLLSCCPVLEELIIDGIVDKDLVCYDIFSPTIKVLKVFPWYNGLGNDHNVEIKINAPALRYLQLLDCVCKQISAQMLTSLIQADIVCCCFHDGRRDYYYQPVVKFIDSLCNVKYLKLRNKLEPDADFADPSESIRRFDYLMKLELAVDWRFLTKFLERADNLEVLIIREQVDGSLKCNWMKPKQVPTCLLSHLRTVRIDYFECTKHELKLVKYLLKNAKVLKRMEIYSPTHGFGFEAKFNTLQKISLFQRGSEACELAFY</sequence>
<dbReference type="SMART" id="SM00579">
    <property type="entry name" value="FBD"/>
    <property type="match status" value="1"/>
</dbReference>
<dbReference type="EMBL" id="JABTTQ020001166">
    <property type="protein sequence ID" value="KAK6134285.1"/>
    <property type="molecule type" value="Genomic_DNA"/>
</dbReference>
<protein>
    <recommendedName>
        <fullName evidence="1">FBD domain-containing protein</fullName>
    </recommendedName>
</protein>
<dbReference type="Pfam" id="PF24758">
    <property type="entry name" value="LRR_At5g56370"/>
    <property type="match status" value="1"/>
</dbReference>
<dbReference type="CDD" id="cd22160">
    <property type="entry name" value="F-box_AtFBL13-like"/>
    <property type="match status" value="1"/>
</dbReference>
<keyword evidence="3" id="KW-1185">Reference proteome</keyword>
<dbReference type="Pfam" id="PF08387">
    <property type="entry name" value="FBD"/>
    <property type="match status" value="1"/>
</dbReference>
<name>A0ABR0VGK4_REHGL</name>
<dbReference type="InterPro" id="IPR001810">
    <property type="entry name" value="F-box_dom"/>
</dbReference>
<organism evidence="2 3">
    <name type="scientific">Rehmannia glutinosa</name>
    <name type="common">Chinese foxglove</name>
    <dbReference type="NCBI Taxonomy" id="99300"/>
    <lineage>
        <taxon>Eukaryota</taxon>
        <taxon>Viridiplantae</taxon>
        <taxon>Streptophyta</taxon>
        <taxon>Embryophyta</taxon>
        <taxon>Tracheophyta</taxon>
        <taxon>Spermatophyta</taxon>
        <taxon>Magnoliopsida</taxon>
        <taxon>eudicotyledons</taxon>
        <taxon>Gunneridae</taxon>
        <taxon>Pentapetalae</taxon>
        <taxon>asterids</taxon>
        <taxon>lamiids</taxon>
        <taxon>Lamiales</taxon>
        <taxon>Orobanchaceae</taxon>
        <taxon>Rehmannieae</taxon>
        <taxon>Rehmannia</taxon>
    </lineage>
</organism>